<reference evidence="6" key="1">
    <citation type="submission" date="2021-01" db="EMBL/GenBank/DDBJ databases">
        <authorList>
            <person name="Corre E."/>
            <person name="Pelletier E."/>
            <person name="Niang G."/>
            <person name="Scheremetjew M."/>
            <person name="Finn R."/>
            <person name="Kale V."/>
            <person name="Holt S."/>
            <person name="Cochrane G."/>
            <person name="Meng A."/>
            <person name="Brown T."/>
            <person name="Cohen L."/>
        </authorList>
    </citation>
    <scope>NUCLEOTIDE SEQUENCE</scope>
    <source>
        <strain evidence="6">CCMP125</strain>
    </source>
</reference>
<name>A0A7S2Y227_9STRA</name>
<keyword evidence="3" id="KW-0119">Carbohydrate metabolism</keyword>
<dbReference type="Pfam" id="PF10250">
    <property type="entry name" value="O-FucT"/>
    <property type="match status" value="1"/>
</dbReference>
<dbReference type="Gene3D" id="3.40.50.11340">
    <property type="match status" value="1"/>
</dbReference>
<evidence type="ECO:0008006" key="7">
    <source>
        <dbReference type="Google" id="ProtNLM"/>
    </source>
</evidence>
<dbReference type="FunFam" id="3.40.50.11350:FF:000014">
    <property type="entry name" value="Uncharacterized protein"/>
    <property type="match status" value="1"/>
</dbReference>
<evidence type="ECO:0000256" key="5">
    <source>
        <dbReference type="SAM" id="Phobius"/>
    </source>
</evidence>
<keyword evidence="5" id="KW-1133">Transmembrane helix</keyword>
<feature type="region of interest" description="Disordered" evidence="4">
    <location>
        <begin position="1"/>
        <end position="26"/>
    </location>
</feature>
<accession>A0A7S2Y227</accession>
<keyword evidence="5" id="KW-0472">Membrane</keyword>
<feature type="transmembrane region" description="Helical" evidence="5">
    <location>
        <begin position="33"/>
        <end position="52"/>
    </location>
</feature>
<dbReference type="CDD" id="cd11296">
    <property type="entry name" value="O-FucT_like"/>
    <property type="match status" value="1"/>
</dbReference>
<dbReference type="PANTHER" id="PTHR31469:SF8">
    <property type="entry name" value="OS07G0641000 PROTEIN"/>
    <property type="match status" value="1"/>
</dbReference>
<dbReference type="PANTHER" id="PTHR31469">
    <property type="entry name" value="OS07G0633600 PROTEIN"/>
    <property type="match status" value="1"/>
</dbReference>
<keyword evidence="1" id="KW-0808">Transferase</keyword>
<keyword evidence="2" id="KW-0294">Fucose metabolism</keyword>
<evidence type="ECO:0000313" key="6">
    <source>
        <dbReference type="EMBL" id="CAD9939272.1"/>
    </source>
</evidence>
<feature type="region of interest" description="Disordered" evidence="4">
    <location>
        <begin position="72"/>
        <end position="99"/>
    </location>
</feature>
<dbReference type="Gene3D" id="3.40.50.11350">
    <property type="match status" value="1"/>
</dbReference>
<evidence type="ECO:0000256" key="4">
    <source>
        <dbReference type="SAM" id="MobiDB-lite"/>
    </source>
</evidence>
<dbReference type="InterPro" id="IPR019378">
    <property type="entry name" value="GDP-Fuc_O-FucTrfase"/>
</dbReference>
<keyword evidence="5" id="KW-0812">Transmembrane</keyword>
<sequence length="595" mass="68335">MLDGRKMSSKGKTSLPPPPSENGQSGRKKGIPFALYFWVVLGGFGVVSMFLAHSTGDHAPIALSRKRMQLQESKVSLSQRRRQKEAQQASGGEEITIPKSHPLAGLSCLDHGGPSDELASEMVYWEDIPLDNKHKSPFYAPNRYLTFEPDHGGWNNIRMAMETTIALAYAMGRTLVLPPAQEMYLLDKKHGNKKPHFSFADFFDMPAIHAEHNGFDIISMEEFLNRQVEGTTPLLSVMPPGNRTNWDGSADALDRYFQKNARNLIWDPNRCIAFFPPTPDHDTKKVESLFEDILQNKKPKFEDYVGKPTPQNASLSDRLAEFTAERVRLCLYGPELQHEPVVHFPMTGKDPNDPKADPRLLVHFYAFLFFENYHQDLWMKRFVRDHVRYTDEIQCAAARVVAAMREKVRTIHGRADGLFNTMHVRRGDFQYKKTRVSAEKLVEAMKKSFQDGDVVYIGTDERDKSFFEPLNESYHIYFLDDFIANGAVGKDINSNYYGMIDQLTASRGKLFLGCWFSTFTGYINRLRGYHSQKQKEPGYEKGNIMTSFYYAPPDRFNHMHEYYPVKKSFYAREFPTGWMQLNSDLEGRLAETTER</sequence>
<evidence type="ECO:0000256" key="1">
    <source>
        <dbReference type="ARBA" id="ARBA00022679"/>
    </source>
</evidence>
<protein>
    <recommendedName>
        <fullName evidence="7">O-fucosyltransferase family protein</fullName>
    </recommendedName>
</protein>
<evidence type="ECO:0000256" key="3">
    <source>
        <dbReference type="ARBA" id="ARBA00023277"/>
    </source>
</evidence>
<dbReference type="GO" id="GO:0006004">
    <property type="term" value="P:fucose metabolic process"/>
    <property type="evidence" value="ECO:0007669"/>
    <property type="project" value="UniProtKB-KW"/>
</dbReference>
<organism evidence="6">
    <name type="scientific">Entomoneis paludosa</name>
    <dbReference type="NCBI Taxonomy" id="265537"/>
    <lineage>
        <taxon>Eukaryota</taxon>
        <taxon>Sar</taxon>
        <taxon>Stramenopiles</taxon>
        <taxon>Ochrophyta</taxon>
        <taxon>Bacillariophyta</taxon>
        <taxon>Bacillariophyceae</taxon>
        <taxon>Bacillariophycidae</taxon>
        <taxon>Entomoneidaceae</taxon>
        <taxon>Entomoneis</taxon>
    </lineage>
</organism>
<proteinExistence type="predicted"/>
<gene>
    <name evidence="6" type="ORF">APAL1065_LOCUS81</name>
</gene>
<dbReference type="EMBL" id="HBHT01000126">
    <property type="protein sequence ID" value="CAD9939272.1"/>
    <property type="molecule type" value="Transcribed_RNA"/>
</dbReference>
<dbReference type="AlphaFoldDB" id="A0A7S2Y227"/>
<dbReference type="GO" id="GO:0016740">
    <property type="term" value="F:transferase activity"/>
    <property type="evidence" value="ECO:0007669"/>
    <property type="project" value="UniProtKB-KW"/>
</dbReference>
<evidence type="ECO:0000256" key="2">
    <source>
        <dbReference type="ARBA" id="ARBA00023253"/>
    </source>
</evidence>